<protein>
    <submittedName>
        <fullName evidence="1">Uncharacterized protein</fullName>
    </submittedName>
</protein>
<gene>
    <name evidence="1" type="ORF">BN8_03664</name>
</gene>
<accession>I2GKR3</accession>
<proteinExistence type="predicted"/>
<name>I2GKR3_9BACT</name>
<sequence>MTSSPVATNFSTMIRYALDLLTVEGFVACYEQHLAALGNKAAAYEETERTYETFFMKRRYADRDSFYTTLWRYNENKKVKAMDGFQ</sequence>
<dbReference type="Proteomes" id="UP000009309">
    <property type="component" value="Unassembled WGS sequence"/>
</dbReference>
<dbReference type="STRING" id="1185876.BN8_03664"/>
<reference evidence="1 2" key="1">
    <citation type="journal article" date="2012" name="J. Bacteriol.">
        <title>Genome Sequence of the Filamentous Bacterium Fibrisoma limi BUZ 3T.</title>
        <authorList>
            <person name="Filippini M."/>
            <person name="Qi W."/>
            <person name="Jaenicke S."/>
            <person name="Goesmann A."/>
            <person name="Smits T.H."/>
            <person name="Bagheri H.C."/>
        </authorList>
    </citation>
    <scope>NUCLEOTIDE SEQUENCE [LARGE SCALE GENOMIC DNA]</scope>
    <source>
        <strain evidence="2">BUZ 3T</strain>
    </source>
</reference>
<organism evidence="1 2">
    <name type="scientific">Fibrisoma limi BUZ 3</name>
    <dbReference type="NCBI Taxonomy" id="1185876"/>
    <lineage>
        <taxon>Bacteria</taxon>
        <taxon>Pseudomonadati</taxon>
        <taxon>Bacteroidota</taxon>
        <taxon>Cytophagia</taxon>
        <taxon>Cytophagales</taxon>
        <taxon>Spirosomataceae</taxon>
        <taxon>Fibrisoma</taxon>
    </lineage>
</organism>
<keyword evidence="2" id="KW-1185">Reference proteome</keyword>
<dbReference type="RefSeq" id="WP_009283067.1">
    <property type="nucleotide sequence ID" value="NZ_CAIT01000007.1"/>
</dbReference>
<evidence type="ECO:0000313" key="2">
    <source>
        <dbReference type="Proteomes" id="UP000009309"/>
    </source>
</evidence>
<dbReference type="EMBL" id="CAIT01000007">
    <property type="protein sequence ID" value="CCH54489.1"/>
    <property type="molecule type" value="Genomic_DNA"/>
</dbReference>
<comment type="caution">
    <text evidence="1">The sequence shown here is derived from an EMBL/GenBank/DDBJ whole genome shotgun (WGS) entry which is preliminary data.</text>
</comment>
<dbReference type="AlphaFoldDB" id="I2GKR3"/>
<evidence type="ECO:0000313" key="1">
    <source>
        <dbReference type="EMBL" id="CCH54489.1"/>
    </source>
</evidence>